<dbReference type="Proteomes" id="UP000824264">
    <property type="component" value="Unassembled WGS sequence"/>
</dbReference>
<evidence type="ECO:0000313" key="2">
    <source>
        <dbReference type="Proteomes" id="UP000824264"/>
    </source>
</evidence>
<dbReference type="AlphaFoldDB" id="A0A9D1U9C2"/>
<reference evidence="1" key="1">
    <citation type="journal article" date="2021" name="PeerJ">
        <title>Extensive microbial diversity within the chicken gut microbiome revealed by metagenomics and culture.</title>
        <authorList>
            <person name="Gilroy R."/>
            <person name="Ravi A."/>
            <person name="Getino M."/>
            <person name="Pursley I."/>
            <person name="Horton D.L."/>
            <person name="Alikhan N.F."/>
            <person name="Baker D."/>
            <person name="Gharbi K."/>
            <person name="Hall N."/>
            <person name="Watson M."/>
            <person name="Adriaenssens E.M."/>
            <person name="Foster-Nyarko E."/>
            <person name="Jarju S."/>
            <person name="Secka A."/>
            <person name="Antonio M."/>
            <person name="Oren A."/>
            <person name="Chaudhuri R.R."/>
            <person name="La Ragione R."/>
            <person name="Hildebrand F."/>
            <person name="Pallen M.J."/>
        </authorList>
    </citation>
    <scope>NUCLEOTIDE SEQUENCE</scope>
    <source>
        <strain evidence="1">ChiSxjej5B17-1746</strain>
    </source>
</reference>
<comment type="caution">
    <text evidence="1">The sequence shown here is derived from an EMBL/GenBank/DDBJ whole genome shotgun (WGS) entry which is preliminary data.</text>
</comment>
<proteinExistence type="predicted"/>
<sequence>MDTIRLRADGTLSSDAPFAGLLRMKLEIDEDATLRSFFRLLRRCPLAREVAPGLAEALEEAEACPPAGCRYPGLEALRLAKRVELSGFPGAPRVDVYLAVEGVGDDLPELRFFRLRDMLDTPLRTGRARHVLLGEAASELDAETSFTLFDLLEGMGWELGFQGGSLTCNLKE</sequence>
<gene>
    <name evidence="1" type="ORF">H9874_04205</name>
</gene>
<organism evidence="1 2">
    <name type="scientific">Candidatus Bilophila faecipullorum</name>
    <dbReference type="NCBI Taxonomy" id="2838482"/>
    <lineage>
        <taxon>Bacteria</taxon>
        <taxon>Pseudomonadati</taxon>
        <taxon>Thermodesulfobacteriota</taxon>
        <taxon>Desulfovibrionia</taxon>
        <taxon>Desulfovibrionales</taxon>
        <taxon>Desulfovibrionaceae</taxon>
        <taxon>Bilophila</taxon>
    </lineage>
</organism>
<evidence type="ECO:0000313" key="1">
    <source>
        <dbReference type="EMBL" id="HIW78331.1"/>
    </source>
</evidence>
<protein>
    <submittedName>
        <fullName evidence="1">Uncharacterized protein</fullName>
    </submittedName>
</protein>
<reference evidence="1" key="2">
    <citation type="submission" date="2021-04" db="EMBL/GenBank/DDBJ databases">
        <authorList>
            <person name="Gilroy R."/>
        </authorList>
    </citation>
    <scope>NUCLEOTIDE SEQUENCE</scope>
    <source>
        <strain evidence="1">ChiSxjej5B17-1746</strain>
    </source>
</reference>
<accession>A0A9D1U9C2</accession>
<name>A0A9D1U9C2_9BACT</name>
<dbReference type="EMBL" id="DXGI01000149">
    <property type="protein sequence ID" value="HIW78331.1"/>
    <property type="molecule type" value="Genomic_DNA"/>
</dbReference>